<feature type="domain" description="Mechanosensitive ion channel transmembrane helices 2/3" evidence="10">
    <location>
        <begin position="150"/>
        <end position="190"/>
    </location>
</feature>
<evidence type="ECO:0000256" key="6">
    <source>
        <dbReference type="ARBA" id="ARBA00023136"/>
    </source>
</evidence>
<comment type="subcellular location">
    <subcellularLocation>
        <location evidence="1">Cell membrane</location>
        <topology evidence="1">Multi-pass membrane protein</topology>
    </subcellularLocation>
</comment>
<dbReference type="InterPro" id="IPR011066">
    <property type="entry name" value="MscS_channel_C_sf"/>
</dbReference>
<evidence type="ECO:0000259" key="8">
    <source>
        <dbReference type="Pfam" id="PF00924"/>
    </source>
</evidence>
<dbReference type="Gene3D" id="2.30.30.60">
    <property type="match status" value="1"/>
</dbReference>
<dbReference type="InterPro" id="IPR023408">
    <property type="entry name" value="MscS_beta-dom_sf"/>
</dbReference>
<evidence type="ECO:0000256" key="1">
    <source>
        <dbReference type="ARBA" id="ARBA00004651"/>
    </source>
</evidence>
<dbReference type="RefSeq" id="WP_075755765.1">
    <property type="nucleotide sequence ID" value="NZ_LT608335.1"/>
</dbReference>
<dbReference type="Pfam" id="PF21082">
    <property type="entry name" value="MS_channel_3rd"/>
    <property type="match status" value="1"/>
</dbReference>
<dbReference type="PANTHER" id="PTHR43634">
    <property type="entry name" value="OW CONDUCTANCE MECHANOSENSITIVE CHANNEL"/>
    <property type="match status" value="1"/>
</dbReference>
<accession>A0A212LQJ1</accession>
<dbReference type="InterPro" id="IPR011014">
    <property type="entry name" value="MscS_channel_TM-2"/>
</dbReference>
<reference evidence="11" key="1">
    <citation type="submission" date="2016-08" db="EMBL/GenBank/DDBJ databases">
        <authorList>
            <person name="Seilhamer J.J."/>
        </authorList>
    </citation>
    <scope>NUCLEOTIDE SEQUENCE</scope>
    <source>
        <strain evidence="11">86</strain>
    </source>
</reference>
<evidence type="ECO:0000256" key="5">
    <source>
        <dbReference type="ARBA" id="ARBA00022989"/>
    </source>
</evidence>
<dbReference type="SUPFAM" id="SSF82861">
    <property type="entry name" value="Mechanosensitive channel protein MscS (YggB), transmembrane region"/>
    <property type="match status" value="1"/>
</dbReference>
<comment type="similarity">
    <text evidence="2">Belongs to the MscS (TC 1.A.23) family.</text>
</comment>
<evidence type="ECO:0000256" key="4">
    <source>
        <dbReference type="ARBA" id="ARBA00022692"/>
    </source>
</evidence>
<name>A0A212LQJ1_9FIRM</name>
<feature type="domain" description="Mechanosensitive ion channel MscS" evidence="8">
    <location>
        <begin position="191"/>
        <end position="258"/>
    </location>
</feature>
<dbReference type="PROSITE" id="PS01246">
    <property type="entry name" value="UPF0003"/>
    <property type="match status" value="1"/>
</dbReference>
<evidence type="ECO:0000256" key="7">
    <source>
        <dbReference type="SAM" id="Phobius"/>
    </source>
</evidence>
<feature type="transmembrane region" description="Helical" evidence="7">
    <location>
        <begin position="28"/>
        <end position="54"/>
    </location>
</feature>
<dbReference type="InterPro" id="IPR006686">
    <property type="entry name" value="MscS_channel_CS"/>
</dbReference>
<dbReference type="InterPro" id="IPR045042">
    <property type="entry name" value="YnaI-like"/>
</dbReference>
<dbReference type="Pfam" id="PF00924">
    <property type="entry name" value="MS_channel_2nd"/>
    <property type="match status" value="1"/>
</dbReference>
<dbReference type="AlphaFoldDB" id="A0A212LQJ1"/>
<dbReference type="Gene3D" id="1.10.287.1260">
    <property type="match status" value="1"/>
</dbReference>
<keyword evidence="5 7" id="KW-1133">Transmembrane helix</keyword>
<keyword evidence="3" id="KW-1003">Cell membrane</keyword>
<feature type="transmembrane region" description="Helical" evidence="7">
    <location>
        <begin position="146"/>
        <end position="165"/>
    </location>
</feature>
<dbReference type="GO" id="GO:0055085">
    <property type="term" value="P:transmembrane transport"/>
    <property type="evidence" value="ECO:0007669"/>
    <property type="project" value="InterPro"/>
</dbReference>
<dbReference type="SUPFAM" id="SSF50182">
    <property type="entry name" value="Sm-like ribonucleoproteins"/>
    <property type="match status" value="1"/>
</dbReference>
<dbReference type="InterPro" id="IPR006685">
    <property type="entry name" value="MscS_channel_2nd"/>
</dbReference>
<protein>
    <submittedName>
        <fullName evidence="11">Uncharacterized MscS family protein YhdY</fullName>
    </submittedName>
</protein>
<dbReference type="Pfam" id="PF21088">
    <property type="entry name" value="MS_channel_1st"/>
    <property type="match status" value="1"/>
</dbReference>
<sequence length="373" mass="42279">MEVGGIYIPEPLHAVVAFITDYSYLSKLAVSVFIFFVFWGFQNLFTNYIFAFILRLIHRNNDTQEHSFLNTVRVPIRNLIVLVGIYLALQNFLPDTFNSVLNNILRTGSIVLFSSAINALIGYYSENQDRIHQIFNHEIDKILIPFFSKVMRFVVLALAFVAIASTWGYDVNGFIAGLGLGGLAFALAAKDLIANIFSGIIIITDKPFSIGDWIKASDVEGTVEDINFRSTKIRAFDAALVTVPNSNLVNTSIINFTKRNLRRITFQLNVRYDTPSYKLEACIAGIENILRTHPEIDQKMIFVKFDSFGKNGLEIFLYFFAKTIVWEKYLNIKQDINLRIMEVLEKEGVFVALPSTSVYVEPSMTDNISEKAL</sequence>
<dbReference type="Gene3D" id="3.30.70.100">
    <property type="match status" value="1"/>
</dbReference>
<feature type="domain" description="Mechanosensitive ion channel MscS C-terminal" evidence="9">
    <location>
        <begin position="264"/>
        <end position="349"/>
    </location>
</feature>
<evidence type="ECO:0000256" key="3">
    <source>
        <dbReference type="ARBA" id="ARBA00022475"/>
    </source>
</evidence>
<dbReference type="InterPro" id="IPR010920">
    <property type="entry name" value="LSM_dom_sf"/>
</dbReference>
<feature type="transmembrane region" description="Helical" evidence="7">
    <location>
        <begin position="104"/>
        <end position="125"/>
    </location>
</feature>
<keyword evidence="4 7" id="KW-0812">Transmembrane</keyword>
<keyword evidence="6 7" id="KW-0472">Membrane</keyword>
<dbReference type="GO" id="GO:0005886">
    <property type="term" value="C:plasma membrane"/>
    <property type="evidence" value="ECO:0007669"/>
    <property type="project" value="UniProtKB-SubCell"/>
</dbReference>
<feature type="transmembrane region" description="Helical" evidence="7">
    <location>
        <begin position="171"/>
        <end position="189"/>
    </location>
</feature>
<proteinExistence type="inferred from homology"/>
<organism evidence="11">
    <name type="scientific">uncultured Sporomusa sp</name>
    <dbReference type="NCBI Taxonomy" id="307249"/>
    <lineage>
        <taxon>Bacteria</taxon>
        <taxon>Bacillati</taxon>
        <taxon>Bacillota</taxon>
        <taxon>Negativicutes</taxon>
        <taxon>Selenomonadales</taxon>
        <taxon>Sporomusaceae</taxon>
        <taxon>Sporomusa</taxon>
        <taxon>environmental samples</taxon>
    </lineage>
</organism>
<gene>
    <name evidence="11" type="primary">yhdY</name>
    <name evidence="11" type="ORF">KL86SPO_30123</name>
</gene>
<dbReference type="EMBL" id="FMJE01000003">
    <property type="protein sequence ID" value="SCM79848.1"/>
    <property type="molecule type" value="Genomic_DNA"/>
</dbReference>
<evidence type="ECO:0000256" key="2">
    <source>
        <dbReference type="ARBA" id="ARBA00008017"/>
    </source>
</evidence>
<evidence type="ECO:0000259" key="10">
    <source>
        <dbReference type="Pfam" id="PF21088"/>
    </source>
</evidence>
<feature type="transmembrane region" description="Helical" evidence="7">
    <location>
        <begin position="74"/>
        <end position="92"/>
    </location>
</feature>
<evidence type="ECO:0000259" key="9">
    <source>
        <dbReference type="Pfam" id="PF21082"/>
    </source>
</evidence>
<dbReference type="SUPFAM" id="SSF82689">
    <property type="entry name" value="Mechanosensitive channel protein MscS (YggB), C-terminal domain"/>
    <property type="match status" value="1"/>
</dbReference>
<dbReference type="PANTHER" id="PTHR43634:SF2">
    <property type="entry name" value="LOW CONDUCTANCE MECHANOSENSITIVE CHANNEL YNAI"/>
    <property type="match status" value="1"/>
</dbReference>
<dbReference type="InterPro" id="IPR049278">
    <property type="entry name" value="MS_channel_C"/>
</dbReference>
<evidence type="ECO:0000313" key="11">
    <source>
        <dbReference type="EMBL" id="SCM79848.1"/>
    </source>
</evidence>
<dbReference type="InterPro" id="IPR049142">
    <property type="entry name" value="MS_channel_1st"/>
</dbReference>